<evidence type="ECO:0008006" key="3">
    <source>
        <dbReference type="Google" id="ProtNLM"/>
    </source>
</evidence>
<gene>
    <name evidence="1" type="ORF">DPM13_05605</name>
</gene>
<dbReference type="EMBL" id="CP030239">
    <property type="protein sequence ID" value="AWX92824.1"/>
    <property type="molecule type" value="Genomic_DNA"/>
</dbReference>
<dbReference type="Proteomes" id="UP000249922">
    <property type="component" value="Chromosome"/>
</dbReference>
<proteinExistence type="predicted"/>
<accession>A0ABN5M4U9</accession>
<keyword evidence="2" id="KW-1185">Reference proteome</keyword>
<protein>
    <recommendedName>
        <fullName evidence="3">HAF repeat-containing protein</fullName>
    </recommendedName>
</protein>
<organism evidence="1 2">
    <name type="scientific">Paracoccus mutanolyticus</name>
    <dbReference type="NCBI Taxonomy" id="1499308"/>
    <lineage>
        <taxon>Bacteria</taxon>
        <taxon>Pseudomonadati</taxon>
        <taxon>Pseudomonadota</taxon>
        <taxon>Alphaproteobacteria</taxon>
        <taxon>Rhodobacterales</taxon>
        <taxon>Paracoccaceae</taxon>
        <taxon>Paracoccus</taxon>
    </lineage>
</organism>
<reference evidence="1 2" key="1">
    <citation type="submission" date="2018-06" db="EMBL/GenBank/DDBJ databases">
        <title>Complete genome sequence of Paracoccus mutanolyticus strain RSP-02 isolated from cellulosic waste.</title>
        <authorList>
            <person name="Amrutha R.N."/>
            <person name="Shrivastav A."/>
            <person name="Buddana S.K."/>
            <person name="Deshpande U."/>
            <person name="Prakasham R.S."/>
        </authorList>
    </citation>
    <scope>NUCLEOTIDE SEQUENCE [LARGE SCALE GENOMIC DNA]</scope>
    <source>
        <strain evidence="1 2">RSP-02</strain>
    </source>
</reference>
<evidence type="ECO:0000313" key="2">
    <source>
        <dbReference type="Proteomes" id="UP000249922"/>
    </source>
</evidence>
<name>A0ABN5M4U9_9RHOB</name>
<evidence type="ECO:0000313" key="1">
    <source>
        <dbReference type="EMBL" id="AWX92824.1"/>
    </source>
</evidence>
<sequence>MLSYRLVATYLGSKIPFVTAVTDLRIVQTQSGQMLYSVTQMGGGISAYRLGDADQAVQLAGSRAYAPALGYLDTPQLSVAQIGGTTAVFGTGLTNGTALGFALDGQGNLAGGLSLAGAGRLPGDVTMLGSFQSASGDFLYSARNGSTGYDIWQVNPSGAISRVASAVIPWGNEGQGAELSDMQMVGVGGRNTW</sequence>